<organism evidence="2">
    <name type="scientific">uncultured Desulfovibrio sp</name>
    <dbReference type="NCBI Taxonomy" id="167968"/>
    <lineage>
        <taxon>Bacteria</taxon>
        <taxon>Pseudomonadati</taxon>
        <taxon>Thermodesulfobacteriota</taxon>
        <taxon>Desulfovibrionia</taxon>
        <taxon>Desulfovibrionales</taxon>
        <taxon>Desulfovibrionaceae</taxon>
        <taxon>Desulfovibrio</taxon>
        <taxon>environmental samples</taxon>
    </lineage>
</organism>
<sequence>MTFHFTARPAIWAVMHAAIWLALMAAAQTARAENYGWFSLEAPQGWQAEAPSTLAGAWVLALTGPEEAVHVRIMVGKTAGPPDAADVAGLLRAAAGVREPVRRADAQYVFRGKDAMGVDTACIVGADPQAGIYMAVLCSGEVDRAEDLLAALRGGSNPAMLPLRHAVRGSIEPRFLPAAQ</sequence>
<feature type="signal peptide" evidence="1">
    <location>
        <begin position="1"/>
        <end position="32"/>
    </location>
</feature>
<keyword evidence="1" id="KW-0732">Signal</keyword>
<gene>
    <name evidence="2" type="ORF">KM92DES2_10772</name>
</gene>
<proteinExistence type="predicted"/>
<protein>
    <submittedName>
        <fullName evidence="2">Uncharacterized protein</fullName>
    </submittedName>
</protein>
<dbReference type="AlphaFoldDB" id="A0A212JAL3"/>
<dbReference type="EMBL" id="FLUP01000001">
    <property type="protein sequence ID" value="SBV96285.1"/>
    <property type="molecule type" value="Genomic_DNA"/>
</dbReference>
<dbReference type="RefSeq" id="WP_192113908.1">
    <property type="nucleotide sequence ID" value="NZ_CALHHP010000008.1"/>
</dbReference>
<evidence type="ECO:0000313" key="2">
    <source>
        <dbReference type="EMBL" id="SBV96285.1"/>
    </source>
</evidence>
<reference evidence="2" key="1">
    <citation type="submission" date="2016-04" db="EMBL/GenBank/DDBJ databases">
        <authorList>
            <person name="Evans L.H."/>
            <person name="Alamgir A."/>
            <person name="Owens N."/>
            <person name="Weber N.D."/>
            <person name="Virtaneva K."/>
            <person name="Barbian K."/>
            <person name="Babar A."/>
            <person name="Rosenke K."/>
        </authorList>
    </citation>
    <scope>NUCLEOTIDE SEQUENCE</scope>
    <source>
        <strain evidence="2">92-2</strain>
    </source>
</reference>
<name>A0A212JAL3_9BACT</name>
<feature type="chain" id="PRO_5012668203" evidence="1">
    <location>
        <begin position="33"/>
        <end position="180"/>
    </location>
</feature>
<accession>A0A212JAL3</accession>
<evidence type="ECO:0000256" key="1">
    <source>
        <dbReference type="SAM" id="SignalP"/>
    </source>
</evidence>